<reference evidence="1 2" key="1">
    <citation type="submission" date="2020-08" db="EMBL/GenBank/DDBJ databases">
        <title>Bridging the membrane lipid divide: bacteria of the FCB group superphylum have the potential to synthesize archaeal ether lipids.</title>
        <authorList>
            <person name="Villanueva L."/>
            <person name="Von Meijenfeldt F.A.B."/>
            <person name="Westbye A.B."/>
            <person name="Yadav S."/>
            <person name="Hopmans E.C."/>
            <person name="Dutilh B.E."/>
            <person name="Sinninghe Damste J.S."/>
        </authorList>
    </citation>
    <scope>NUCLEOTIDE SEQUENCE [LARGE SCALE GENOMIC DNA]</scope>
    <source>
        <strain evidence="1">NIOZ-UU30</strain>
    </source>
</reference>
<proteinExistence type="predicted"/>
<evidence type="ECO:0000313" key="2">
    <source>
        <dbReference type="Proteomes" id="UP000603434"/>
    </source>
</evidence>
<dbReference type="AlphaFoldDB" id="A0A8J6TLC8"/>
<sequence length="63" mass="7162">MYDAECGDISGEAAALELIARKISTYHFKNLPEENLNRRIKTDLEELIRNAVMDEPEAELPLT</sequence>
<protein>
    <submittedName>
        <fullName evidence="1">Uncharacterized protein</fullName>
    </submittedName>
</protein>
<dbReference type="EMBL" id="JACNJH010000093">
    <property type="protein sequence ID" value="MBC8360503.1"/>
    <property type="molecule type" value="Genomic_DNA"/>
</dbReference>
<name>A0A8J6TLC8_9BACT</name>
<comment type="caution">
    <text evidence="1">The sequence shown here is derived from an EMBL/GenBank/DDBJ whole genome shotgun (WGS) entry which is preliminary data.</text>
</comment>
<dbReference type="Proteomes" id="UP000603434">
    <property type="component" value="Unassembled WGS sequence"/>
</dbReference>
<organism evidence="1 2">
    <name type="scientific">Candidatus Desulfatibia profunda</name>
    <dbReference type="NCBI Taxonomy" id="2841695"/>
    <lineage>
        <taxon>Bacteria</taxon>
        <taxon>Pseudomonadati</taxon>
        <taxon>Thermodesulfobacteriota</taxon>
        <taxon>Desulfobacteria</taxon>
        <taxon>Desulfobacterales</taxon>
        <taxon>Desulfobacterales incertae sedis</taxon>
        <taxon>Candidatus Desulfatibia</taxon>
    </lineage>
</organism>
<evidence type="ECO:0000313" key="1">
    <source>
        <dbReference type="EMBL" id="MBC8360503.1"/>
    </source>
</evidence>
<accession>A0A8J6TLC8</accession>
<gene>
    <name evidence="1" type="ORF">H8E23_03800</name>
</gene>